<organism evidence="3 4">
    <name type="scientific">Solitalea longa</name>
    <dbReference type="NCBI Taxonomy" id="2079460"/>
    <lineage>
        <taxon>Bacteria</taxon>
        <taxon>Pseudomonadati</taxon>
        <taxon>Bacteroidota</taxon>
        <taxon>Sphingobacteriia</taxon>
        <taxon>Sphingobacteriales</taxon>
        <taxon>Sphingobacteriaceae</taxon>
        <taxon>Solitalea</taxon>
    </lineage>
</organism>
<dbReference type="AlphaFoldDB" id="A0A2S5A5I5"/>
<dbReference type="EMBL" id="PQVF01000004">
    <property type="protein sequence ID" value="POY37363.1"/>
    <property type="molecule type" value="Genomic_DNA"/>
</dbReference>
<proteinExistence type="predicted"/>
<keyword evidence="1" id="KW-0732">Signal</keyword>
<feature type="chain" id="PRO_5015770307" description="Putative auto-transporter adhesin head GIN domain-containing protein" evidence="1">
    <location>
        <begin position="26"/>
        <end position="124"/>
    </location>
</feature>
<dbReference type="Pfam" id="PF10988">
    <property type="entry name" value="DUF2807"/>
    <property type="match status" value="1"/>
</dbReference>
<accession>A0A2S5A5I5</accession>
<gene>
    <name evidence="3" type="ORF">C3K47_06265</name>
</gene>
<evidence type="ECO:0000256" key="1">
    <source>
        <dbReference type="SAM" id="SignalP"/>
    </source>
</evidence>
<feature type="signal peptide" evidence="1">
    <location>
        <begin position="1"/>
        <end position="25"/>
    </location>
</feature>
<evidence type="ECO:0000313" key="4">
    <source>
        <dbReference type="Proteomes" id="UP000236893"/>
    </source>
</evidence>
<reference evidence="3 4" key="1">
    <citation type="submission" date="2018-01" db="EMBL/GenBank/DDBJ databases">
        <authorList>
            <person name="Gaut B.S."/>
            <person name="Morton B.R."/>
            <person name="Clegg M.T."/>
            <person name="Duvall M.R."/>
        </authorList>
    </citation>
    <scope>NUCLEOTIDE SEQUENCE [LARGE SCALE GENOMIC DNA]</scope>
    <source>
        <strain evidence="3 4">HR-AV</strain>
    </source>
</reference>
<dbReference type="Gene3D" id="2.160.20.120">
    <property type="match status" value="1"/>
</dbReference>
<name>A0A2S5A5I5_9SPHI</name>
<feature type="domain" description="Putative auto-transporter adhesin head GIN" evidence="2">
    <location>
        <begin position="47"/>
        <end position="122"/>
    </location>
</feature>
<evidence type="ECO:0000313" key="3">
    <source>
        <dbReference type="EMBL" id="POY37363.1"/>
    </source>
</evidence>
<sequence>MKKMISQIFTTVAVVLLSMSTMSFINDENKTKNGEEIIKKEVTAPTFETIKVSGNFKVILTEGAEQKIVVEAPEKLTTSVKSFLHNGEFNVYTVSDVKKRITLHITLNDIRNISTFGDVKIVKN</sequence>
<dbReference type="RefSeq" id="WP_133159340.1">
    <property type="nucleotide sequence ID" value="NZ_PQVF01000004.1"/>
</dbReference>
<dbReference type="Proteomes" id="UP000236893">
    <property type="component" value="Unassembled WGS sequence"/>
</dbReference>
<evidence type="ECO:0000259" key="2">
    <source>
        <dbReference type="Pfam" id="PF10988"/>
    </source>
</evidence>
<dbReference type="InterPro" id="IPR021255">
    <property type="entry name" value="DUF2807"/>
</dbReference>
<comment type="caution">
    <text evidence="3">The sequence shown here is derived from an EMBL/GenBank/DDBJ whole genome shotgun (WGS) entry which is preliminary data.</text>
</comment>
<dbReference type="OrthoDB" id="761127at2"/>
<keyword evidence="4" id="KW-1185">Reference proteome</keyword>
<protein>
    <recommendedName>
        <fullName evidence="2">Putative auto-transporter adhesin head GIN domain-containing protein</fullName>
    </recommendedName>
</protein>